<protein>
    <submittedName>
        <fullName evidence="1">Uncharacterized protein</fullName>
    </submittedName>
</protein>
<dbReference type="GeneID" id="97182051"/>
<dbReference type="Proteomes" id="UP000251241">
    <property type="component" value="Unassembled WGS sequence"/>
</dbReference>
<reference evidence="1 2" key="1">
    <citation type="submission" date="2018-06" db="EMBL/GenBank/DDBJ databases">
        <authorList>
            <consortium name="Pathogen Informatics"/>
            <person name="Doyle S."/>
        </authorList>
    </citation>
    <scope>NUCLEOTIDE SEQUENCE [LARGE SCALE GENOMIC DNA]</scope>
    <source>
        <strain evidence="1 2">NCTC11343</strain>
    </source>
</reference>
<dbReference type="EMBL" id="UAUU01000011">
    <property type="protein sequence ID" value="SPZ92137.1"/>
    <property type="molecule type" value="Genomic_DNA"/>
</dbReference>
<proteinExistence type="predicted"/>
<dbReference type="RefSeq" id="WP_112375719.1">
    <property type="nucleotide sequence ID" value="NZ_CP069793.1"/>
</dbReference>
<dbReference type="AlphaFoldDB" id="A0A2X2JCQ4"/>
<accession>A0A2X2JCQ4</accession>
<sequence length="205" mass="23603">MNIELKNIKHFPSLSQETEAFTASLYINGKHAGYAENTGHGGETNYYDKDAKGKELIKQAEEYVRSFKKPDDRFINLALEEKINDLLYDHLQKKDLEKFNKKLAKITDNGIAYGIPNDSYSYFTFNHSMEKFLSNIKGIEHIKNLIRDKIIPKLGSDKIILNTNIPEKLLLESGLKKGQYVQPKANIIWIENLGPNNEQQTKRGW</sequence>
<gene>
    <name evidence="1" type="ORF">NCTC11343_04191</name>
</gene>
<name>A0A2X2JCQ4_SPHMU</name>
<evidence type="ECO:0000313" key="1">
    <source>
        <dbReference type="EMBL" id="SPZ92137.1"/>
    </source>
</evidence>
<evidence type="ECO:0000313" key="2">
    <source>
        <dbReference type="Proteomes" id="UP000251241"/>
    </source>
</evidence>
<organism evidence="1 2">
    <name type="scientific">Sphingobacterium multivorum</name>
    <dbReference type="NCBI Taxonomy" id="28454"/>
    <lineage>
        <taxon>Bacteria</taxon>
        <taxon>Pseudomonadati</taxon>
        <taxon>Bacteroidota</taxon>
        <taxon>Sphingobacteriia</taxon>
        <taxon>Sphingobacteriales</taxon>
        <taxon>Sphingobacteriaceae</taxon>
        <taxon>Sphingobacterium</taxon>
    </lineage>
</organism>